<dbReference type="Proteomes" id="UP001164539">
    <property type="component" value="Chromosome 7"/>
</dbReference>
<proteinExistence type="predicted"/>
<reference evidence="1 2" key="1">
    <citation type="journal article" date="2023" name="Science">
        <title>Complex scaffold remodeling in plant triterpene biosynthesis.</title>
        <authorList>
            <person name="De La Pena R."/>
            <person name="Hodgson H."/>
            <person name="Liu J.C."/>
            <person name="Stephenson M.J."/>
            <person name="Martin A.C."/>
            <person name="Owen C."/>
            <person name="Harkess A."/>
            <person name="Leebens-Mack J."/>
            <person name="Jimenez L.E."/>
            <person name="Osbourn A."/>
            <person name="Sattely E.S."/>
        </authorList>
    </citation>
    <scope>NUCLEOTIDE SEQUENCE [LARGE SCALE GENOMIC DNA]</scope>
    <source>
        <strain evidence="2">cv. JPN11</strain>
        <tissue evidence="1">Leaf</tissue>
    </source>
</reference>
<protein>
    <submittedName>
        <fullName evidence="1">RING-H2 finger protein</fullName>
    </submittedName>
</protein>
<dbReference type="EMBL" id="CM051400">
    <property type="protein sequence ID" value="KAJ4714028.1"/>
    <property type="molecule type" value="Genomic_DNA"/>
</dbReference>
<accession>A0ACC1XSF5</accession>
<gene>
    <name evidence="1" type="ORF">OWV82_012569</name>
</gene>
<sequence>MAHVSRILLTENNNSSSSSSASSKSAAVAAAAPPPEAVALESDFVVILAVLLCALICRCGFDSSCSLRLASPCWLQPLSFTAQQRPQKESASLATLSSDCAICLVEFVEGDELRVLPQCGHGFHVACIDKWLGSHPSCPSCRQILAVERCHKCGQFPAVPSPSTSTSAGGGNNENSCENRSCTATNGASFLP</sequence>
<keyword evidence="2" id="KW-1185">Reference proteome</keyword>
<evidence type="ECO:0000313" key="1">
    <source>
        <dbReference type="EMBL" id="KAJ4714028.1"/>
    </source>
</evidence>
<evidence type="ECO:0000313" key="2">
    <source>
        <dbReference type="Proteomes" id="UP001164539"/>
    </source>
</evidence>
<comment type="caution">
    <text evidence="1">The sequence shown here is derived from an EMBL/GenBank/DDBJ whole genome shotgun (WGS) entry which is preliminary data.</text>
</comment>
<name>A0ACC1XSF5_MELAZ</name>
<organism evidence="1 2">
    <name type="scientific">Melia azedarach</name>
    <name type="common">Chinaberry tree</name>
    <dbReference type="NCBI Taxonomy" id="155640"/>
    <lineage>
        <taxon>Eukaryota</taxon>
        <taxon>Viridiplantae</taxon>
        <taxon>Streptophyta</taxon>
        <taxon>Embryophyta</taxon>
        <taxon>Tracheophyta</taxon>
        <taxon>Spermatophyta</taxon>
        <taxon>Magnoliopsida</taxon>
        <taxon>eudicotyledons</taxon>
        <taxon>Gunneridae</taxon>
        <taxon>Pentapetalae</taxon>
        <taxon>rosids</taxon>
        <taxon>malvids</taxon>
        <taxon>Sapindales</taxon>
        <taxon>Meliaceae</taxon>
        <taxon>Melia</taxon>
    </lineage>
</organism>